<reference evidence="2 3" key="1">
    <citation type="submission" date="2020-02" db="EMBL/GenBank/DDBJ databases">
        <title>Genome sequence of strain CCNWXJ40-4.</title>
        <authorList>
            <person name="Gao J."/>
            <person name="Sun J."/>
        </authorList>
    </citation>
    <scope>NUCLEOTIDE SEQUENCE [LARGE SCALE GENOMIC DNA]</scope>
    <source>
        <strain evidence="2 3">CCNWXJ 40-4</strain>
    </source>
</reference>
<organism evidence="2 3">
    <name type="scientific">Allomesorhizobium camelthorni</name>
    <dbReference type="NCBI Taxonomy" id="475069"/>
    <lineage>
        <taxon>Bacteria</taxon>
        <taxon>Pseudomonadati</taxon>
        <taxon>Pseudomonadota</taxon>
        <taxon>Alphaproteobacteria</taxon>
        <taxon>Hyphomicrobiales</taxon>
        <taxon>Phyllobacteriaceae</taxon>
        <taxon>Allomesorhizobium</taxon>
    </lineage>
</organism>
<proteinExistence type="predicted"/>
<gene>
    <name evidence="2" type="ORF">G6N73_34055</name>
</gene>
<protein>
    <submittedName>
        <fullName evidence="2">Transposase</fullName>
    </submittedName>
</protein>
<dbReference type="Pfam" id="PF13340">
    <property type="entry name" value="DUF4096"/>
    <property type="match status" value="1"/>
</dbReference>
<feature type="non-terminal residue" evidence="2">
    <location>
        <position position="57"/>
    </location>
</feature>
<dbReference type="AlphaFoldDB" id="A0A6G4WMU9"/>
<dbReference type="InterPro" id="IPR025161">
    <property type="entry name" value="IS402-like_dom"/>
</dbReference>
<evidence type="ECO:0000313" key="3">
    <source>
        <dbReference type="Proteomes" id="UP001642900"/>
    </source>
</evidence>
<keyword evidence="3" id="KW-1185">Reference proteome</keyword>
<sequence length="57" mass="6922">MPWTETTRRQYERRCPRYASDLTDEEWALIEPMMPAPNRIGRPRKTELREIVNALLY</sequence>
<evidence type="ECO:0000313" key="2">
    <source>
        <dbReference type="EMBL" id="NGO55964.1"/>
    </source>
</evidence>
<dbReference type="Proteomes" id="UP001642900">
    <property type="component" value="Unassembled WGS sequence"/>
</dbReference>
<accession>A0A6G4WMU9</accession>
<name>A0A6G4WMU9_9HYPH</name>
<evidence type="ECO:0000259" key="1">
    <source>
        <dbReference type="Pfam" id="PF13340"/>
    </source>
</evidence>
<comment type="caution">
    <text evidence="2">The sequence shown here is derived from an EMBL/GenBank/DDBJ whole genome shotgun (WGS) entry which is preliminary data.</text>
</comment>
<feature type="domain" description="Insertion element IS402-like" evidence="1">
    <location>
        <begin position="22"/>
        <end position="57"/>
    </location>
</feature>
<dbReference type="EMBL" id="JAAKZF010000158">
    <property type="protein sequence ID" value="NGO55964.1"/>
    <property type="molecule type" value="Genomic_DNA"/>
</dbReference>
<dbReference type="RefSeq" id="WP_165034298.1">
    <property type="nucleotide sequence ID" value="NZ_JAAKZF010000158.1"/>
</dbReference>